<sequence length="81" mass="9634">MQTNSNIKDKVHGRKKREDECAEDTEQPHKALYNFRFRRLSLLYYVQNVLPIIKFIQERCKENLANLKNVPSNKKLPTNCN</sequence>
<gene>
    <name evidence="2" type="ORF">OC25_10680</name>
</gene>
<name>A0A0C1FMA5_9SPHI</name>
<organism evidence="2 3">
    <name type="scientific">Pedobacter kyungheensis</name>
    <dbReference type="NCBI Taxonomy" id="1069985"/>
    <lineage>
        <taxon>Bacteria</taxon>
        <taxon>Pseudomonadati</taxon>
        <taxon>Bacteroidota</taxon>
        <taxon>Sphingobacteriia</taxon>
        <taxon>Sphingobacteriales</taxon>
        <taxon>Sphingobacteriaceae</taxon>
        <taxon>Pedobacter</taxon>
    </lineage>
</organism>
<dbReference type="AlphaFoldDB" id="A0A0C1FMA5"/>
<proteinExistence type="predicted"/>
<dbReference type="EMBL" id="JSYN01000011">
    <property type="protein sequence ID" value="KIA94062.1"/>
    <property type="molecule type" value="Genomic_DNA"/>
</dbReference>
<keyword evidence="3" id="KW-1185">Reference proteome</keyword>
<evidence type="ECO:0000256" key="1">
    <source>
        <dbReference type="SAM" id="MobiDB-lite"/>
    </source>
</evidence>
<comment type="caution">
    <text evidence="2">The sequence shown here is derived from an EMBL/GenBank/DDBJ whole genome shotgun (WGS) entry which is preliminary data.</text>
</comment>
<feature type="region of interest" description="Disordered" evidence="1">
    <location>
        <begin position="1"/>
        <end position="23"/>
    </location>
</feature>
<evidence type="ECO:0000313" key="3">
    <source>
        <dbReference type="Proteomes" id="UP000031246"/>
    </source>
</evidence>
<evidence type="ECO:0000313" key="2">
    <source>
        <dbReference type="EMBL" id="KIA94062.1"/>
    </source>
</evidence>
<protein>
    <submittedName>
        <fullName evidence="2">Uncharacterized protein</fullName>
    </submittedName>
</protein>
<reference evidence="2 3" key="1">
    <citation type="submission" date="2014-10" db="EMBL/GenBank/DDBJ databases">
        <title>Pedobacter Kyungheensis.</title>
        <authorList>
            <person name="Anderson B.M."/>
            <person name="Newman J.D."/>
        </authorList>
    </citation>
    <scope>NUCLEOTIDE SEQUENCE [LARGE SCALE GENOMIC DNA]</scope>
    <source>
        <strain evidence="2 3">KACC 16221</strain>
    </source>
</reference>
<dbReference type="Proteomes" id="UP000031246">
    <property type="component" value="Unassembled WGS sequence"/>
</dbReference>
<accession>A0A0C1FMA5</accession>